<keyword evidence="2" id="KW-1185">Reference proteome</keyword>
<proteinExistence type="predicted"/>
<dbReference type="Proteomes" id="UP001165422">
    <property type="component" value="Unassembled WGS sequence"/>
</dbReference>
<evidence type="ECO:0000313" key="2">
    <source>
        <dbReference type="Proteomes" id="UP001165422"/>
    </source>
</evidence>
<sequence>MYTDEKIKAIKRDRDRAKQLNIYLLAKLLQIYKSGATQDIKRIISMAIKKTGLVYPELFSIISEKPNKD</sequence>
<dbReference type="EMBL" id="JAJJPB010000025">
    <property type="protein sequence ID" value="MCC9296198.1"/>
    <property type="molecule type" value="Genomic_DNA"/>
</dbReference>
<evidence type="ECO:0000313" key="1">
    <source>
        <dbReference type="EMBL" id="MCC9296198.1"/>
    </source>
</evidence>
<comment type="caution">
    <text evidence="1">The sequence shown here is derived from an EMBL/GenBank/DDBJ whole genome shotgun (WGS) entry which is preliminary data.</text>
</comment>
<dbReference type="RefSeq" id="WP_229981896.1">
    <property type="nucleotide sequence ID" value="NZ_JAJJPB010000025.1"/>
</dbReference>
<organism evidence="1 2">
    <name type="scientific">Clostridium aromativorans</name>
    <dbReference type="NCBI Taxonomy" id="2836848"/>
    <lineage>
        <taxon>Bacteria</taxon>
        <taxon>Bacillati</taxon>
        <taxon>Bacillota</taxon>
        <taxon>Clostridia</taxon>
        <taxon>Eubacteriales</taxon>
        <taxon>Clostridiaceae</taxon>
        <taxon>Clostridium</taxon>
    </lineage>
</organism>
<name>A0ABS8N8R2_9CLOT</name>
<accession>A0ABS8N8R2</accession>
<protein>
    <submittedName>
        <fullName evidence="1">Uncharacterized protein</fullName>
    </submittedName>
</protein>
<reference evidence="1" key="1">
    <citation type="submission" date="2021-11" db="EMBL/GenBank/DDBJ databases">
        <authorList>
            <person name="Qingchun L."/>
            <person name="Dong Z."/>
            <person name="Zongwei Q."/>
            <person name="Jia Z."/>
            <person name="Duotao L."/>
        </authorList>
    </citation>
    <scope>NUCLEOTIDE SEQUENCE</scope>
    <source>
        <strain evidence="1">WLY-B-L2</strain>
    </source>
</reference>
<gene>
    <name evidence="1" type="ORF">LN736_15165</name>
</gene>